<dbReference type="NCBIfam" id="TIGR02625">
    <property type="entry name" value="YiiL_rotase"/>
    <property type="match status" value="1"/>
</dbReference>
<reference evidence="6 7" key="1">
    <citation type="submission" date="2022-01" db="EMBL/GenBank/DDBJ databases">
        <title>Flavihumibacter sp. nov., isolated from sediment of a river.</title>
        <authorList>
            <person name="Liu H."/>
        </authorList>
    </citation>
    <scope>NUCLEOTIDE SEQUENCE [LARGE SCALE GENOMIC DNA]</scope>
    <source>
        <strain evidence="6 7">RY-1</strain>
    </source>
</reference>
<dbReference type="RefSeq" id="WP_234865050.1">
    <property type="nucleotide sequence ID" value="NZ_JAKEVY010000002.1"/>
</dbReference>
<protein>
    <recommendedName>
        <fullName evidence="5">L-rhamnose mutarotase</fullName>
        <ecNumber evidence="5">5.1.3.32</ecNumber>
    </recommendedName>
</protein>
<evidence type="ECO:0000256" key="4">
    <source>
        <dbReference type="ARBA" id="ARBA00023308"/>
    </source>
</evidence>
<dbReference type="SUPFAM" id="SSF54909">
    <property type="entry name" value="Dimeric alpha+beta barrel"/>
    <property type="match status" value="1"/>
</dbReference>
<keyword evidence="7" id="KW-1185">Reference proteome</keyword>
<dbReference type="Proteomes" id="UP001200145">
    <property type="component" value="Unassembled WGS sequence"/>
</dbReference>
<evidence type="ECO:0000313" key="6">
    <source>
        <dbReference type="EMBL" id="MCF1714403.1"/>
    </source>
</evidence>
<dbReference type="EC" id="5.1.3.32" evidence="5"/>
<keyword evidence="3" id="KW-0119">Carbohydrate metabolism</keyword>
<evidence type="ECO:0000256" key="3">
    <source>
        <dbReference type="ARBA" id="ARBA00023277"/>
    </source>
</evidence>
<proteinExistence type="inferred from homology"/>
<keyword evidence="1" id="KW-0963">Cytoplasm</keyword>
<evidence type="ECO:0000256" key="2">
    <source>
        <dbReference type="ARBA" id="ARBA00023235"/>
    </source>
</evidence>
<dbReference type="PANTHER" id="PTHR34389:SF2">
    <property type="entry name" value="L-RHAMNOSE MUTAROTASE"/>
    <property type="match status" value="1"/>
</dbReference>
<dbReference type="InterPro" id="IPR008000">
    <property type="entry name" value="Rham/fucose_mutarotase"/>
</dbReference>
<name>A0ABS9BFB6_9BACT</name>
<accession>A0ABS9BFB6</accession>
<dbReference type="GO" id="GO:0062192">
    <property type="term" value="F:L-rhamnose mutarotase activity"/>
    <property type="evidence" value="ECO:0007669"/>
    <property type="project" value="UniProtKB-EC"/>
</dbReference>
<dbReference type="InterPro" id="IPR013448">
    <property type="entry name" value="L-rhamnose_mutarotase"/>
</dbReference>
<dbReference type="Pfam" id="PF05336">
    <property type="entry name" value="rhaM"/>
    <property type="match status" value="1"/>
</dbReference>
<dbReference type="PANTHER" id="PTHR34389">
    <property type="entry name" value="L-RHAMNOSE MUTAROTASE"/>
    <property type="match status" value="1"/>
</dbReference>
<comment type="caution">
    <text evidence="6">The sequence shown here is derived from an EMBL/GenBank/DDBJ whole genome shotgun (WGS) entry which is preliminary data.</text>
</comment>
<dbReference type="Gene3D" id="3.30.70.100">
    <property type="match status" value="1"/>
</dbReference>
<dbReference type="InterPro" id="IPR011008">
    <property type="entry name" value="Dimeric_a/b-barrel"/>
</dbReference>
<keyword evidence="2 6" id="KW-0413">Isomerase</keyword>
<organism evidence="6 7">
    <name type="scientific">Flavihumibacter fluminis</name>
    <dbReference type="NCBI Taxonomy" id="2909236"/>
    <lineage>
        <taxon>Bacteria</taxon>
        <taxon>Pseudomonadati</taxon>
        <taxon>Bacteroidota</taxon>
        <taxon>Chitinophagia</taxon>
        <taxon>Chitinophagales</taxon>
        <taxon>Chitinophagaceae</taxon>
        <taxon>Flavihumibacter</taxon>
    </lineage>
</organism>
<evidence type="ECO:0000313" key="7">
    <source>
        <dbReference type="Proteomes" id="UP001200145"/>
    </source>
</evidence>
<dbReference type="EMBL" id="JAKEVY010000002">
    <property type="protein sequence ID" value="MCF1714403.1"/>
    <property type="molecule type" value="Genomic_DNA"/>
</dbReference>
<evidence type="ECO:0000256" key="1">
    <source>
        <dbReference type="ARBA" id="ARBA00022490"/>
    </source>
</evidence>
<keyword evidence="4" id="KW-0684">Rhamnose metabolism</keyword>
<gene>
    <name evidence="6" type="primary">rhaM</name>
    <name evidence="6" type="ORF">L0U88_07165</name>
</gene>
<dbReference type="HAMAP" id="MF_01663">
    <property type="entry name" value="L_rham_rotase"/>
    <property type="match status" value="1"/>
</dbReference>
<sequence>MHRISVKMKLIKGKEAEYKRRHDEIWPELKLLLKEHGIKDYSIFLDAESSSLFAVMKVENPALLEELPKHPLMRKWWTYMKDLMLTNADDSPVADPLAEVFYLE</sequence>
<evidence type="ECO:0000256" key="5">
    <source>
        <dbReference type="NCBIfam" id="TIGR02625"/>
    </source>
</evidence>